<evidence type="ECO:0000313" key="2">
    <source>
        <dbReference type="EMBL" id="SFT00822.1"/>
    </source>
</evidence>
<dbReference type="PANTHER" id="PTHR37305:SF1">
    <property type="entry name" value="MEMBRANE PROTEIN"/>
    <property type="match status" value="1"/>
</dbReference>
<feature type="transmembrane region" description="Helical" evidence="1">
    <location>
        <begin position="109"/>
        <end position="135"/>
    </location>
</feature>
<proteinExistence type="predicted"/>
<feature type="transmembrane region" description="Helical" evidence="1">
    <location>
        <begin position="188"/>
        <end position="205"/>
    </location>
</feature>
<keyword evidence="1" id="KW-0812">Transmembrane</keyword>
<dbReference type="OrthoDB" id="2943698at2"/>
<gene>
    <name evidence="2" type="ORF">SAMN05444972_11658</name>
</gene>
<feature type="transmembrane region" description="Helical" evidence="1">
    <location>
        <begin position="57"/>
        <end position="79"/>
    </location>
</feature>
<dbReference type="RefSeq" id="WP_091839412.1">
    <property type="nucleotide sequence ID" value="NZ_FPAA01000016.1"/>
</dbReference>
<sequence length="256" mass="28925">MTELFMSEWERIWARRKTMVSFVIVILLSAMSTFLLQRGGIGFVTADLEVPLHALNFPVFLLKELGFVLSFVLLPMFFVDSFNGEYSSGAYRLVLVRPQSRKRLLLAKWSSMAAVIGIFLTIVFLFSQIAGWILYSAPSSVSFYPGEPSYSIVGAFGYSLLYYLIFFLIYLALLGLTSFISSIMPNAILAFFSIIAVILATLYAPESLHYFLMNGQTTFQVLNGTGLYPFFGSLLTIILLSYGLVYGIWERKDWIK</sequence>
<keyword evidence="1" id="KW-1133">Transmembrane helix</keyword>
<reference evidence="3" key="1">
    <citation type="submission" date="2016-10" db="EMBL/GenBank/DDBJ databases">
        <authorList>
            <person name="Varghese N."/>
            <person name="Submissions S."/>
        </authorList>
    </citation>
    <scope>NUCLEOTIDE SEQUENCE [LARGE SCALE GENOMIC DNA]</scope>
    <source>
        <strain evidence="3">DSM 45789</strain>
    </source>
</reference>
<feature type="transmembrane region" description="Helical" evidence="1">
    <location>
        <begin position="20"/>
        <end position="37"/>
    </location>
</feature>
<dbReference type="AlphaFoldDB" id="A0A1I6UHB1"/>
<dbReference type="EMBL" id="FPAA01000016">
    <property type="protein sequence ID" value="SFT00822.1"/>
    <property type="molecule type" value="Genomic_DNA"/>
</dbReference>
<organism evidence="2 3">
    <name type="scientific">Marininema halotolerans</name>
    <dbReference type="NCBI Taxonomy" id="1155944"/>
    <lineage>
        <taxon>Bacteria</taxon>
        <taxon>Bacillati</taxon>
        <taxon>Bacillota</taxon>
        <taxon>Bacilli</taxon>
        <taxon>Bacillales</taxon>
        <taxon>Thermoactinomycetaceae</taxon>
        <taxon>Marininema</taxon>
    </lineage>
</organism>
<name>A0A1I6UHB1_9BACL</name>
<evidence type="ECO:0000313" key="3">
    <source>
        <dbReference type="Proteomes" id="UP000198660"/>
    </source>
</evidence>
<keyword evidence="1" id="KW-0472">Membrane</keyword>
<dbReference type="Proteomes" id="UP000198660">
    <property type="component" value="Unassembled WGS sequence"/>
</dbReference>
<dbReference type="Pfam" id="PF12679">
    <property type="entry name" value="ABC2_membrane_2"/>
    <property type="match status" value="1"/>
</dbReference>
<keyword evidence="3" id="KW-1185">Reference proteome</keyword>
<feature type="transmembrane region" description="Helical" evidence="1">
    <location>
        <begin position="225"/>
        <end position="249"/>
    </location>
</feature>
<dbReference type="PANTHER" id="PTHR37305">
    <property type="entry name" value="INTEGRAL MEMBRANE PROTEIN-RELATED"/>
    <property type="match status" value="1"/>
</dbReference>
<protein>
    <submittedName>
        <fullName evidence="2">ABC-2 family transporter protein</fullName>
    </submittedName>
</protein>
<accession>A0A1I6UHB1</accession>
<feature type="transmembrane region" description="Helical" evidence="1">
    <location>
        <begin position="155"/>
        <end position="176"/>
    </location>
</feature>
<evidence type="ECO:0000256" key="1">
    <source>
        <dbReference type="SAM" id="Phobius"/>
    </source>
</evidence>